<evidence type="ECO:0000259" key="7">
    <source>
        <dbReference type="Pfam" id="PF03772"/>
    </source>
</evidence>
<accession>A0ABU0YK22</accession>
<dbReference type="Pfam" id="PF13567">
    <property type="entry name" value="DUF4131"/>
    <property type="match status" value="1"/>
</dbReference>
<name>A0ABU0YK22_9PROT</name>
<gene>
    <name evidence="9" type="ORF">Q8A70_10330</name>
</gene>
<feature type="transmembrane region" description="Helical" evidence="6">
    <location>
        <begin position="510"/>
        <end position="528"/>
    </location>
</feature>
<dbReference type="Pfam" id="PF03772">
    <property type="entry name" value="Competence"/>
    <property type="match status" value="1"/>
</dbReference>
<feature type="transmembrane region" description="Helical" evidence="6">
    <location>
        <begin position="415"/>
        <end position="439"/>
    </location>
</feature>
<sequence length="730" mass="78254">MDWGAIRDRWEIFLAGERANWPGWLAVALGLGIAVYFALPVEPPLWLGGSMTAGGLVLCILFRRTPLVLIVAAALVTAAIGFSAAQVRSWAVAAPQLQDPIRFAHVTGRLAGIEPFPNAIRATLDEVTIAELPAEATPLRLQVKIFKGSDTLKLGDRIDVLAHLQPPSPPVVPGAFDFRRQAYFQRTGATGFALGSARVVAAGEAGAFRLWIDRLRARIGQRIAELEPNSAGAMTRALTVGDQTALSKADTEAMRISGLAHLLSISGLHIGLAAGLFFFGLRGLLALIPPLALHYPIKKWSAAAAILAAGFYALLAGATVPTQRSFVMIAIVFLGVLVDRSPFSFRMVAWAAIAVMLLQPEALTGASFQMSFFAVLGLIAVFEALRPQLTRWRGGRALETDWFGRVSNAVRSAGFWLATTMLTSVVATLMTAPFAMYHFDRISTYGVVANLIAVPLTGFWVMPMGMAALLLMPFGLDGPFWHLAARGCDGILWVAHTVSAWPYAVLVTRAMPIAALVAISLGLVVLCLMRSRARLLGLAPVLGGLATIFFVATPDLLVAGDAKLLAIKDEAGAYQLSSLRASKLAAETWLRRNGQIEAASFPSPDDAGLPFFGCDGAGCVYRRNGKTIALAQTAEALREDCTTADVVVSLVPIRRGCGDVIAIDRFDLWRGGTHALRVEADGKLHIQSVGATLGDRPWVLDRMREGIRAGRLIEDPVDDLENAEEIADQD</sequence>
<keyword evidence="4 6" id="KW-1133">Transmembrane helix</keyword>
<feature type="transmembrane region" description="Helical" evidence="6">
    <location>
        <begin position="445"/>
        <end position="471"/>
    </location>
</feature>
<evidence type="ECO:0000256" key="3">
    <source>
        <dbReference type="ARBA" id="ARBA00022692"/>
    </source>
</evidence>
<dbReference type="PANTHER" id="PTHR30619">
    <property type="entry name" value="DNA INTERNALIZATION/COMPETENCE PROTEIN COMEC/REC2"/>
    <property type="match status" value="1"/>
</dbReference>
<dbReference type="InterPro" id="IPR025405">
    <property type="entry name" value="DUF4131"/>
</dbReference>
<dbReference type="NCBIfam" id="TIGR00360">
    <property type="entry name" value="ComEC_N-term"/>
    <property type="match status" value="1"/>
</dbReference>
<feature type="transmembrane region" description="Helical" evidence="6">
    <location>
        <begin position="535"/>
        <end position="553"/>
    </location>
</feature>
<evidence type="ECO:0000256" key="1">
    <source>
        <dbReference type="ARBA" id="ARBA00004651"/>
    </source>
</evidence>
<dbReference type="RefSeq" id="WP_379955509.1">
    <property type="nucleotide sequence ID" value="NZ_JAUYVI010000003.1"/>
</dbReference>
<evidence type="ECO:0000259" key="8">
    <source>
        <dbReference type="Pfam" id="PF13567"/>
    </source>
</evidence>
<organism evidence="9 10">
    <name type="scientific">Dongia sedimenti</name>
    <dbReference type="NCBI Taxonomy" id="3064282"/>
    <lineage>
        <taxon>Bacteria</taxon>
        <taxon>Pseudomonadati</taxon>
        <taxon>Pseudomonadota</taxon>
        <taxon>Alphaproteobacteria</taxon>
        <taxon>Rhodospirillales</taxon>
        <taxon>Dongiaceae</taxon>
        <taxon>Dongia</taxon>
    </lineage>
</organism>
<feature type="transmembrane region" description="Helical" evidence="6">
    <location>
        <begin position="21"/>
        <end position="39"/>
    </location>
</feature>
<feature type="domain" description="DUF4131" evidence="8">
    <location>
        <begin position="42"/>
        <end position="196"/>
    </location>
</feature>
<dbReference type="InterPro" id="IPR052159">
    <property type="entry name" value="Competence_DNA_uptake"/>
</dbReference>
<evidence type="ECO:0000256" key="5">
    <source>
        <dbReference type="ARBA" id="ARBA00023136"/>
    </source>
</evidence>
<evidence type="ECO:0000313" key="9">
    <source>
        <dbReference type="EMBL" id="MDQ7248065.1"/>
    </source>
</evidence>
<keyword evidence="10" id="KW-1185">Reference proteome</keyword>
<feature type="transmembrane region" description="Helical" evidence="6">
    <location>
        <begin position="262"/>
        <end position="288"/>
    </location>
</feature>
<evidence type="ECO:0000313" key="10">
    <source>
        <dbReference type="Proteomes" id="UP001230156"/>
    </source>
</evidence>
<dbReference type="PANTHER" id="PTHR30619:SF1">
    <property type="entry name" value="RECOMBINATION PROTEIN 2"/>
    <property type="match status" value="1"/>
</dbReference>
<comment type="caution">
    <text evidence="9">The sequence shown here is derived from an EMBL/GenBank/DDBJ whole genome shotgun (WGS) entry which is preliminary data.</text>
</comment>
<reference evidence="10" key="1">
    <citation type="submission" date="2023-08" db="EMBL/GenBank/DDBJ databases">
        <title>Rhodospirillaceae gen. nov., a novel taxon isolated from the Yangtze River Yuezi River estuary sludge.</title>
        <authorList>
            <person name="Ruan L."/>
        </authorList>
    </citation>
    <scope>NUCLEOTIDE SEQUENCE [LARGE SCALE GENOMIC DNA]</scope>
    <source>
        <strain evidence="10">R-7</strain>
    </source>
</reference>
<proteinExistence type="predicted"/>
<protein>
    <submittedName>
        <fullName evidence="9">ComEC/Rec2 family competence protein</fullName>
    </submittedName>
</protein>
<keyword evidence="5 6" id="KW-0472">Membrane</keyword>
<feature type="transmembrane region" description="Helical" evidence="6">
    <location>
        <begin position="366"/>
        <end position="385"/>
    </location>
</feature>
<keyword evidence="3 6" id="KW-0812">Transmembrane</keyword>
<comment type="subcellular location">
    <subcellularLocation>
        <location evidence="1">Cell membrane</location>
        <topology evidence="1">Multi-pass membrane protein</topology>
    </subcellularLocation>
</comment>
<dbReference type="EMBL" id="JAUYVI010000003">
    <property type="protein sequence ID" value="MDQ7248065.1"/>
    <property type="molecule type" value="Genomic_DNA"/>
</dbReference>
<feature type="transmembrane region" description="Helical" evidence="6">
    <location>
        <begin position="67"/>
        <end position="87"/>
    </location>
</feature>
<keyword evidence="2" id="KW-1003">Cell membrane</keyword>
<evidence type="ECO:0000256" key="4">
    <source>
        <dbReference type="ARBA" id="ARBA00022989"/>
    </source>
</evidence>
<feature type="transmembrane region" description="Helical" evidence="6">
    <location>
        <begin position="300"/>
        <end position="322"/>
    </location>
</feature>
<feature type="domain" description="ComEC/Rec2-related protein" evidence="7">
    <location>
        <begin position="238"/>
        <end position="532"/>
    </location>
</feature>
<evidence type="ECO:0000256" key="6">
    <source>
        <dbReference type="SAM" id="Phobius"/>
    </source>
</evidence>
<evidence type="ECO:0000256" key="2">
    <source>
        <dbReference type="ARBA" id="ARBA00022475"/>
    </source>
</evidence>
<dbReference type="Proteomes" id="UP001230156">
    <property type="component" value="Unassembled WGS sequence"/>
</dbReference>
<dbReference type="InterPro" id="IPR004477">
    <property type="entry name" value="ComEC_N"/>
</dbReference>